<dbReference type="PROSITE" id="PS50850">
    <property type="entry name" value="MFS"/>
    <property type="match status" value="1"/>
</dbReference>
<evidence type="ECO:0000256" key="3">
    <source>
        <dbReference type="ARBA" id="ARBA00022692"/>
    </source>
</evidence>
<dbReference type="Pfam" id="PF07690">
    <property type="entry name" value="MFS_1"/>
    <property type="match status" value="1"/>
</dbReference>
<keyword evidence="2" id="KW-1003">Cell membrane</keyword>
<feature type="transmembrane region" description="Helical" evidence="7">
    <location>
        <begin position="268"/>
        <end position="287"/>
    </location>
</feature>
<dbReference type="STRING" id="371731.Rsw2DRAFT_0278"/>
<evidence type="ECO:0000256" key="1">
    <source>
        <dbReference type="ARBA" id="ARBA00004651"/>
    </source>
</evidence>
<name>C8RWV0_9RHOB</name>
<dbReference type="eggNOG" id="COG2223">
    <property type="taxonomic scope" value="Bacteria"/>
</dbReference>
<feature type="region of interest" description="Disordered" evidence="6">
    <location>
        <begin position="326"/>
        <end position="370"/>
    </location>
</feature>
<dbReference type="PANTHER" id="PTHR43124">
    <property type="entry name" value="PURINE EFFLUX PUMP PBUE"/>
    <property type="match status" value="1"/>
</dbReference>
<keyword evidence="3 7" id="KW-0812">Transmembrane</keyword>
<feature type="transmembrane region" description="Helical" evidence="7">
    <location>
        <begin position="235"/>
        <end position="256"/>
    </location>
</feature>
<evidence type="ECO:0000313" key="9">
    <source>
        <dbReference type="EMBL" id="EEW27043.1"/>
    </source>
</evidence>
<feature type="domain" description="Major facilitator superfamily (MFS) profile" evidence="8">
    <location>
        <begin position="4"/>
        <end position="370"/>
    </location>
</feature>
<dbReference type="InterPro" id="IPR020846">
    <property type="entry name" value="MFS_dom"/>
</dbReference>
<feature type="transmembrane region" description="Helical" evidence="7">
    <location>
        <begin position="160"/>
        <end position="178"/>
    </location>
</feature>
<evidence type="ECO:0000259" key="8">
    <source>
        <dbReference type="PROSITE" id="PS50850"/>
    </source>
</evidence>
<feature type="transmembrane region" description="Helical" evidence="7">
    <location>
        <begin position="71"/>
        <end position="90"/>
    </location>
</feature>
<feature type="transmembrane region" description="Helical" evidence="7">
    <location>
        <begin position="123"/>
        <end position="148"/>
    </location>
</feature>
<evidence type="ECO:0000256" key="4">
    <source>
        <dbReference type="ARBA" id="ARBA00022989"/>
    </source>
</evidence>
<comment type="subcellular location">
    <subcellularLocation>
        <location evidence="1">Cell membrane</location>
        <topology evidence="1">Multi-pass membrane protein</topology>
    </subcellularLocation>
</comment>
<comment type="caution">
    <text evidence="9">The sequence shown here is derived from an EMBL/GenBank/DDBJ whole genome shotgun (WGS) entry which is preliminary data.</text>
</comment>
<evidence type="ECO:0000256" key="5">
    <source>
        <dbReference type="ARBA" id="ARBA00023136"/>
    </source>
</evidence>
<organism evidence="9 10">
    <name type="scientific">Rhodobacter ferrooxidans</name>
    <dbReference type="NCBI Taxonomy" id="371731"/>
    <lineage>
        <taxon>Bacteria</taxon>
        <taxon>Pseudomonadati</taxon>
        <taxon>Pseudomonadota</taxon>
        <taxon>Alphaproteobacteria</taxon>
        <taxon>Rhodobacterales</taxon>
        <taxon>Rhodobacter group</taxon>
        <taxon>Rhodobacter</taxon>
    </lineage>
</organism>
<protein>
    <submittedName>
        <fullName evidence="9">Major facilitator superfamily MFS_1</fullName>
    </submittedName>
</protein>
<dbReference type="Gene3D" id="1.20.1250.20">
    <property type="entry name" value="MFS general substrate transporter like domains"/>
    <property type="match status" value="2"/>
</dbReference>
<feature type="compositionally biased region" description="Basic and acidic residues" evidence="6">
    <location>
        <begin position="327"/>
        <end position="336"/>
    </location>
</feature>
<reference evidence="9 10" key="1">
    <citation type="submission" date="2009-08" db="EMBL/GenBank/DDBJ databases">
        <title>The draft genome of Rhodobacter sp. SW2.</title>
        <authorList>
            <consortium name="US DOE Joint Genome Institute (JGI-PGF)"/>
            <person name="Lucas S."/>
            <person name="Copeland A."/>
            <person name="Lapidus A."/>
            <person name="Glavina del Rio T."/>
            <person name="Tice H."/>
            <person name="Bruce D."/>
            <person name="Goodwin L."/>
            <person name="Pitluck S."/>
            <person name="Larimer F."/>
            <person name="Land M.L."/>
            <person name="Hauser L."/>
            <person name="Emerson D."/>
        </authorList>
    </citation>
    <scope>NUCLEOTIDE SEQUENCE [LARGE SCALE GENOMIC DNA]</scope>
    <source>
        <strain evidence="9 10">SW2</strain>
    </source>
</reference>
<evidence type="ECO:0000256" key="6">
    <source>
        <dbReference type="SAM" id="MobiDB-lite"/>
    </source>
</evidence>
<dbReference type="GO" id="GO:0022857">
    <property type="term" value="F:transmembrane transporter activity"/>
    <property type="evidence" value="ECO:0007669"/>
    <property type="project" value="InterPro"/>
</dbReference>
<keyword evidence="4 7" id="KW-1133">Transmembrane helix</keyword>
<dbReference type="PANTHER" id="PTHR43124:SF3">
    <property type="entry name" value="CHLORAMPHENICOL EFFLUX PUMP RV0191"/>
    <property type="match status" value="1"/>
</dbReference>
<feature type="transmembrane region" description="Helical" evidence="7">
    <location>
        <begin position="96"/>
        <end position="116"/>
    </location>
</feature>
<dbReference type="InterPro" id="IPR036259">
    <property type="entry name" value="MFS_trans_sf"/>
</dbReference>
<dbReference type="Proteomes" id="UP000010121">
    <property type="component" value="Unassembled WGS sequence"/>
</dbReference>
<feature type="transmembrane region" description="Helical" evidence="7">
    <location>
        <begin position="198"/>
        <end position="215"/>
    </location>
</feature>
<evidence type="ECO:0000256" key="7">
    <source>
        <dbReference type="SAM" id="Phobius"/>
    </source>
</evidence>
<evidence type="ECO:0000256" key="2">
    <source>
        <dbReference type="ARBA" id="ARBA00022475"/>
    </source>
</evidence>
<gene>
    <name evidence="9" type="ORF">Rsw2DRAFT_0278</name>
</gene>
<accession>C8RWV0</accession>
<dbReference type="AlphaFoldDB" id="C8RWV0"/>
<dbReference type="EMBL" id="ACYY01000001">
    <property type="protein sequence ID" value="EEW27043.1"/>
    <property type="molecule type" value="Genomic_DNA"/>
</dbReference>
<dbReference type="SUPFAM" id="SSF103473">
    <property type="entry name" value="MFS general substrate transporter"/>
    <property type="match status" value="1"/>
</dbReference>
<dbReference type="InterPro" id="IPR050189">
    <property type="entry name" value="MFS_Efflux_Transporters"/>
</dbReference>
<keyword evidence="10" id="KW-1185">Reference proteome</keyword>
<evidence type="ECO:0000313" key="10">
    <source>
        <dbReference type="Proteomes" id="UP000010121"/>
    </source>
</evidence>
<proteinExistence type="predicted"/>
<feature type="transmembrane region" description="Helical" evidence="7">
    <location>
        <begin position="43"/>
        <end position="62"/>
    </location>
</feature>
<sequence length="370" mass="38701">MRVGIACLVLAYVLSQFYRACLAVLSPVLKADLGATADDLASASGLWFLVFAVMQIPVGWALDRLGPRRTTAVLFAVGGAGAALFGLAQGPGTVRIAMALIGVGCSPVLMASYYIFARSYSPAVFGTLAGATLGIGSLGNIAGSLPLAWAVEAFGWRETMLALAAITLALAGVIAALVRDPAPLPEGPRGSVLDILKIPAMWAILPMMVVNYMPAAGLRGLWVGPYYTDVFGADAIGIGRVTLAMGMAMVLGNFAYGPLDRLLGSRKWVVFTGNLLALACLLGLFFWPAAGGWTTMLLLAGVGFFWCHLPDDHGAWPGVLSAASAGPRRDADEPVRHRQHRSGADGYRPHPYCADPQPGAGEQPAAHRAL</sequence>
<keyword evidence="5 7" id="KW-0472">Membrane</keyword>
<dbReference type="InterPro" id="IPR011701">
    <property type="entry name" value="MFS"/>
</dbReference>
<dbReference type="GO" id="GO:0005886">
    <property type="term" value="C:plasma membrane"/>
    <property type="evidence" value="ECO:0007669"/>
    <property type="project" value="UniProtKB-SubCell"/>
</dbReference>